<evidence type="ECO:0000313" key="2">
    <source>
        <dbReference type="EMBL" id="PKA59645.1"/>
    </source>
</evidence>
<feature type="region of interest" description="Disordered" evidence="1">
    <location>
        <begin position="93"/>
        <end position="112"/>
    </location>
</feature>
<gene>
    <name evidence="2" type="ORF">AXF42_Ash020246</name>
</gene>
<dbReference type="AlphaFoldDB" id="A0A2I0AVS0"/>
<organism evidence="2 3">
    <name type="scientific">Apostasia shenzhenica</name>
    <dbReference type="NCBI Taxonomy" id="1088818"/>
    <lineage>
        <taxon>Eukaryota</taxon>
        <taxon>Viridiplantae</taxon>
        <taxon>Streptophyta</taxon>
        <taxon>Embryophyta</taxon>
        <taxon>Tracheophyta</taxon>
        <taxon>Spermatophyta</taxon>
        <taxon>Magnoliopsida</taxon>
        <taxon>Liliopsida</taxon>
        <taxon>Asparagales</taxon>
        <taxon>Orchidaceae</taxon>
        <taxon>Apostasioideae</taxon>
        <taxon>Apostasia</taxon>
    </lineage>
</organism>
<evidence type="ECO:0000256" key="1">
    <source>
        <dbReference type="SAM" id="MobiDB-lite"/>
    </source>
</evidence>
<name>A0A2I0AVS0_9ASPA</name>
<dbReference type="Proteomes" id="UP000236161">
    <property type="component" value="Unassembled WGS sequence"/>
</dbReference>
<accession>A0A2I0AVS0</accession>
<proteinExistence type="predicted"/>
<feature type="region of interest" description="Disordered" evidence="1">
    <location>
        <begin position="48"/>
        <end position="77"/>
    </location>
</feature>
<sequence length="261" mass="28058">MSMMELLQRGQLPRPVIRSLEHALQNVCPQGMNAAPFRLTMHTQHTIRSSAADGSTSDATATATASPDLDSSACAGSARDSRVISETLIGRSTSLSGSASPPITPPGLSLGSPGETLSFRITSRSVRPPRFSDSSIDAKVAFPIRSPPAAASSRQTSRRFLRLAGSIMEIWSRSVILPRRIAAASISSSNVRSRIPRRSNWALQEKSPKTLRDPAGAINLSSPAKGQRIEELLRRKRPLGGRHLLMRAGFCGILSERRLSG</sequence>
<reference evidence="2 3" key="1">
    <citation type="journal article" date="2017" name="Nature">
        <title>The Apostasia genome and the evolution of orchids.</title>
        <authorList>
            <person name="Zhang G.Q."/>
            <person name="Liu K.W."/>
            <person name="Li Z."/>
            <person name="Lohaus R."/>
            <person name="Hsiao Y.Y."/>
            <person name="Niu S.C."/>
            <person name="Wang J.Y."/>
            <person name="Lin Y.C."/>
            <person name="Xu Q."/>
            <person name="Chen L.J."/>
            <person name="Yoshida K."/>
            <person name="Fujiwara S."/>
            <person name="Wang Z.W."/>
            <person name="Zhang Y.Q."/>
            <person name="Mitsuda N."/>
            <person name="Wang M."/>
            <person name="Liu G.H."/>
            <person name="Pecoraro L."/>
            <person name="Huang H.X."/>
            <person name="Xiao X.J."/>
            <person name="Lin M."/>
            <person name="Wu X.Y."/>
            <person name="Wu W.L."/>
            <person name="Chen Y.Y."/>
            <person name="Chang S.B."/>
            <person name="Sakamoto S."/>
            <person name="Ohme-Takagi M."/>
            <person name="Yagi M."/>
            <person name="Zeng S.J."/>
            <person name="Shen C.Y."/>
            <person name="Yeh C.M."/>
            <person name="Luo Y.B."/>
            <person name="Tsai W.C."/>
            <person name="Van de Peer Y."/>
            <person name="Liu Z.J."/>
        </authorList>
    </citation>
    <scope>NUCLEOTIDE SEQUENCE [LARGE SCALE GENOMIC DNA]</scope>
    <source>
        <strain evidence="3">cv. Shenzhen</strain>
        <tissue evidence="2">Stem</tissue>
    </source>
</reference>
<evidence type="ECO:0000313" key="3">
    <source>
        <dbReference type="Proteomes" id="UP000236161"/>
    </source>
</evidence>
<protein>
    <submittedName>
        <fullName evidence="2">Uncharacterized protein</fullName>
    </submittedName>
</protein>
<keyword evidence="3" id="KW-1185">Reference proteome</keyword>
<dbReference type="OrthoDB" id="10614173at2759"/>
<feature type="compositionally biased region" description="Low complexity" evidence="1">
    <location>
        <begin position="49"/>
        <end position="73"/>
    </location>
</feature>
<dbReference type="EMBL" id="KZ451946">
    <property type="protein sequence ID" value="PKA59645.1"/>
    <property type="molecule type" value="Genomic_DNA"/>
</dbReference>